<keyword evidence="10" id="KW-1185">Reference proteome</keyword>
<evidence type="ECO:0000256" key="4">
    <source>
        <dbReference type="ARBA" id="ARBA00022989"/>
    </source>
</evidence>
<sequence>MDRKSDFSRQTSSLGYATNEPPVTFDQSTERKVVRKCDLRIVPIMSWLFFLAYMDRFNISNASTMGLPKELRLSSAKYNATFYIFLVSYVLFPTPQNLMLRHCRPSVWISLNAFMLGIITLCTGFVQTSTQLLLCRFLLGIFECIIVPGCLYIMSMYFKPYELQRRFNFFFSFAPFAGAFGGLFAFACGKLGGTAGISGWRWIFIIEGIITTVCAVLAKPLLVDWPEKARFLTDHERTLLAQRLTGPVYDEDSDVSTGLGSTFSAVLRDWKFYLGILMFFPASNAGYAVSYFLPTIIQGLGNYDAVAVQVHTIPVWMTAWAMCLLTAFLSDKLQTRYPFLLLGITIGCVGYIILLVPGLAIGARYAATFFCASSFTMIQPMIMTWVVQNVSGYEKRAIVVGLTTGFGNCGGFVASNIFTVDEAPNYVRGLSVTLGLLACCGLMCTVYFAGLVWENRRMSRLGMGQEGRSRYGY</sequence>
<keyword evidence="4 7" id="KW-1133">Transmembrane helix</keyword>
<reference evidence="9" key="1">
    <citation type="journal article" date="2020" name="Stud. Mycol.">
        <title>101 Dothideomycetes genomes: a test case for predicting lifestyles and emergence of pathogens.</title>
        <authorList>
            <person name="Haridas S."/>
            <person name="Albert R."/>
            <person name="Binder M."/>
            <person name="Bloem J."/>
            <person name="Labutti K."/>
            <person name="Salamov A."/>
            <person name="Andreopoulos B."/>
            <person name="Baker S."/>
            <person name="Barry K."/>
            <person name="Bills G."/>
            <person name="Bluhm B."/>
            <person name="Cannon C."/>
            <person name="Castanera R."/>
            <person name="Culley D."/>
            <person name="Daum C."/>
            <person name="Ezra D."/>
            <person name="Gonzalez J."/>
            <person name="Henrissat B."/>
            <person name="Kuo A."/>
            <person name="Liang C."/>
            <person name="Lipzen A."/>
            <person name="Lutzoni F."/>
            <person name="Magnuson J."/>
            <person name="Mondo S."/>
            <person name="Nolan M."/>
            <person name="Ohm R."/>
            <person name="Pangilinan J."/>
            <person name="Park H.-J."/>
            <person name="Ramirez L."/>
            <person name="Alfaro M."/>
            <person name="Sun H."/>
            <person name="Tritt A."/>
            <person name="Yoshinaga Y."/>
            <person name="Zwiers L.-H."/>
            <person name="Turgeon B."/>
            <person name="Goodwin S."/>
            <person name="Spatafora J."/>
            <person name="Crous P."/>
            <person name="Grigoriev I."/>
        </authorList>
    </citation>
    <scope>NUCLEOTIDE SEQUENCE</scope>
    <source>
        <strain evidence="9">CBS 133067</strain>
    </source>
</reference>
<feature type="transmembrane region" description="Helical" evidence="7">
    <location>
        <begin position="313"/>
        <end position="330"/>
    </location>
</feature>
<organism evidence="9 10">
    <name type="scientific">Rhizodiscina lignyota</name>
    <dbReference type="NCBI Taxonomy" id="1504668"/>
    <lineage>
        <taxon>Eukaryota</taxon>
        <taxon>Fungi</taxon>
        <taxon>Dikarya</taxon>
        <taxon>Ascomycota</taxon>
        <taxon>Pezizomycotina</taxon>
        <taxon>Dothideomycetes</taxon>
        <taxon>Pleosporomycetidae</taxon>
        <taxon>Aulographales</taxon>
        <taxon>Rhizodiscinaceae</taxon>
        <taxon>Rhizodiscina</taxon>
    </lineage>
</organism>
<dbReference type="GO" id="GO:0016020">
    <property type="term" value="C:membrane"/>
    <property type="evidence" value="ECO:0007669"/>
    <property type="project" value="UniProtKB-SubCell"/>
</dbReference>
<feature type="transmembrane region" description="Helical" evidence="7">
    <location>
        <begin position="169"/>
        <end position="187"/>
    </location>
</feature>
<feature type="transmembrane region" description="Helical" evidence="7">
    <location>
        <begin position="199"/>
        <end position="222"/>
    </location>
</feature>
<dbReference type="Pfam" id="PF07690">
    <property type="entry name" value="MFS_1"/>
    <property type="match status" value="1"/>
</dbReference>
<evidence type="ECO:0000256" key="2">
    <source>
        <dbReference type="ARBA" id="ARBA00022448"/>
    </source>
</evidence>
<evidence type="ECO:0000256" key="7">
    <source>
        <dbReference type="SAM" id="Phobius"/>
    </source>
</evidence>
<dbReference type="PANTHER" id="PTHR43791:SF52">
    <property type="entry name" value="TRANSPORTER, PUTATIVE (AFU_ORTHOLOGUE AFUA_1G11820)-RELATED"/>
    <property type="match status" value="1"/>
</dbReference>
<dbReference type="AlphaFoldDB" id="A0A9P4IFL5"/>
<gene>
    <name evidence="9" type="ORF">NA57DRAFT_38545</name>
</gene>
<dbReference type="EMBL" id="ML978125">
    <property type="protein sequence ID" value="KAF2100049.1"/>
    <property type="molecule type" value="Genomic_DNA"/>
</dbReference>
<feature type="domain" description="Major facilitator superfamily (MFS) profile" evidence="8">
    <location>
        <begin position="41"/>
        <end position="456"/>
    </location>
</feature>
<dbReference type="FunFam" id="1.20.1250.20:FF:000013">
    <property type="entry name" value="MFS general substrate transporter"/>
    <property type="match status" value="1"/>
</dbReference>
<evidence type="ECO:0000256" key="5">
    <source>
        <dbReference type="ARBA" id="ARBA00023136"/>
    </source>
</evidence>
<feature type="region of interest" description="Disordered" evidence="6">
    <location>
        <begin position="1"/>
        <end position="23"/>
    </location>
</feature>
<dbReference type="SUPFAM" id="SSF103473">
    <property type="entry name" value="MFS general substrate transporter"/>
    <property type="match status" value="1"/>
</dbReference>
<keyword evidence="2" id="KW-0813">Transport</keyword>
<dbReference type="PROSITE" id="PS50850">
    <property type="entry name" value="MFS"/>
    <property type="match status" value="1"/>
</dbReference>
<evidence type="ECO:0000259" key="8">
    <source>
        <dbReference type="PROSITE" id="PS50850"/>
    </source>
</evidence>
<dbReference type="InterPro" id="IPR011701">
    <property type="entry name" value="MFS"/>
</dbReference>
<dbReference type="Gene3D" id="1.20.1250.20">
    <property type="entry name" value="MFS general substrate transporter like domains"/>
    <property type="match status" value="2"/>
</dbReference>
<dbReference type="InterPro" id="IPR020846">
    <property type="entry name" value="MFS_dom"/>
</dbReference>
<evidence type="ECO:0000256" key="6">
    <source>
        <dbReference type="SAM" id="MobiDB-lite"/>
    </source>
</evidence>
<feature type="transmembrane region" description="Helical" evidence="7">
    <location>
        <begin position="337"/>
        <end position="359"/>
    </location>
</feature>
<feature type="transmembrane region" description="Helical" evidence="7">
    <location>
        <begin position="106"/>
        <end position="126"/>
    </location>
</feature>
<evidence type="ECO:0000313" key="9">
    <source>
        <dbReference type="EMBL" id="KAF2100049.1"/>
    </source>
</evidence>
<feature type="transmembrane region" description="Helical" evidence="7">
    <location>
        <begin position="272"/>
        <end position="293"/>
    </location>
</feature>
<comment type="subcellular location">
    <subcellularLocation>
        <location evidence="1">Membrane</location>
        <topology evidence="1">Multi-pass membrane protein</topology>
    </subcellularLocation>
</comment>
<proteinExistence type="predicted"/>
<feature type="transmembrane region" description="Helical" evidence="7">
    <location>
        <begin position="74"/>
        <end position="94"/>
    </location>
</feature>
<keyword evidence="5 7" id="KW-0472">Membrane</keyword>
<dbReference type="Proteomes" id="UP000799772">
    <property type="component" value="Unassembled WGS sequence"/>
</dbReference>
<dbReference type="InterPro" id="IPR036259">
    <property type="entry name" value="MFS_trans_sf"/>
</dbReference>
<evidence type="ECO:0000256" key="1">
    <source>
        <dbReference type="ARBA" id="ARBA00004141"/>
    </source>
</evidence>
<evidence type="ECO:0000313" key="10">
    <source>
        <dbReference type="Proteomes" id="UP000799772"/>
    </source>
</evidence>
<feature type="transmembrane region" description="Helical" evidence="7">
    <location>
        <begin position="365"/>
        <end position="386"/>
    </location>
</feature>
<dbReference type="GO" id="GO:0022857">
    <property type="term" value="F:transmembrane transporter activity"/>
    <property type="evidence" value="ECO:0007669"/>
    <property type="project" value="InterPro"/>
</dbReference>
<feature type="transmembrane region" description="Helical" evidence="7">
    <location>
        <begin position="37"/>
        <end position="54"/>
    </location>
</feature>
<comment type="caution">
    <text evidence="9">The sequence shown here is derived from an EMBL/GenBank/DDBJ whole genome shotgun (WGS) entry which is preliminary data.</text>
</comment>
<evidence type="ECO:0000256" key="3">
    <source>
        <dbReference type="ARBA" id="ARBA00022692"/>
    </source>
</evidence>
<name>A0A9P4IFL5_9PEZI</name>
<dbReference type="PANTHER" id="PTHR43791">
    <property type="entry name" value="PERMEASE-RELATED"/>
    <property type="match status" value="1"/>
</dbReference>
<feature type="transmembrane region" description="Helical" evidence="7">
    <location>
        <begin position="398"/>
        <end position="418"/>
    </location>
</feature>
<dbReference type="OrthoDB" id="19923at2759"/>
<feature type="transmembrane region" description="Helical" evidence="7">
    <location>
        <begin position="430"/>
        <end position="453"/>
    </location>
</feature>
<keyword evidence="3 7" id="KW-0812">Transmembrane</keyword>
<feature type="transmembrane region" description="Helical" evidence="7">
    <location>
        <begin position="138"/>
        <end position="157"/>
    </location>
</feature>
<dbReference type="FunFam" id="1.20.1250.20:FF:000018">
    <property type="entry name" value="MFS transporter permease"/>
    <property type="match status" value="1"/>
</dbReference>
<accession>A0A9P4IFL5</accession>
<protein>
    <submittedName>
        <fullName evidence="9">Transmembrane transporter</fullName>
    </submittedName>
</protein>